<dbReference type="RefSeq" id="WP_263072224.1">
    <property type="nucleotide sequence ID" value="NZ_JAOUSF010000002.1"/>
</dbReference>
<evidence type="ECO:0000259" key="1">
    <source>
        <dbReference type="Pfam" id="PF12697"/>
    </source>
</evidence>
<dbReference type="GO" id="GO:0016787">
    <property type="term" value="F:hydrolase activity"/>
    <property type="evidence" value="ECO:0007669"/>
    <property type="project" value="UniProtKB-KW"/>
</dbReference>
<dbReference type="Gene3D" id="1.10.10.10">
    <property type="entry name" value="Winged helix-like DNA-binding domain superfamily/Winged helix DNA-binding domain"/>
    <property type="match status" value="1"/>
</dbReference>
<dbReference type="Proteomes" id="UP001209318">
    <property type="component" value="Unassembled WGS sequence"/>
</dbReference>
<evidence type="ECO:0000313" key="2">
    <source>
        <dbReference type="EMBL" id="MCU9613019.1"/>
    </source>
</evidence>
<protein>
    <submittedName>
        <fullName evidence="2">Alpha/beta fold hydrolase</fullName>
    </submittedName>
</protein>
<sequence>MKVLKLSDSTIHYDRLKHTSKKSKGTIVFLHGLGLDQTTWKYILPYFSASDRLTYDLRWHGYSDGVYYSNEEENWQALINDFMKLIEHEKIEEFHLVSHGIGVQMGVELISRGFITPQTFTILSTPCYYPTNVVKPAIKYRKDMMKQLSGTEFGEWMIPQIIRNQDPAKHEVIKCAYEKARLDIYMDLLLLNANALSEEKLVKIKTPTLLLNAEFDVNFPPSLTMLSAKYFSNHQVHLISNSNNMVQVDEPEQTANRIKDFIREKLAQSSGKVNMDLPYLRLLYKEIRGTAKLQIRIDFLSIFRMTVNGIEIQGKWNQRKAKELIAFLGFYGKSPKEKVYEKLWPNSNKANVQNAFRVSLNHLRSLLKANGMEDLIYTDSQYIWLNPNYEIICDVREGLEGKRELPSEATLFADMPVDWVLELQYELEKQI</sequence>
<dbReference type="EMBL" id="JAOUSF010000002">
    <property type="protein sequence ID" value="MCU9613019.1"/>
    <property type="molecule type" value="Genomic_DNA"/>
</dbReference>
<proteinExistence type="predicted"/>
<evidence type="ECO:0000313" key="3">
    <source>
        <dbReference type="Proteomes" id="UP001209318"/>
    </source>
</evidence>
<dbReference type="PANTHER" id="PTHR43194:SF2">
    <property type="entry name" value="PEROXISOMAL MEMBRANE PROTEIN LPX1"/>
    <property type="match status" value="1"/>
</dbReference>
<gene>
    <name evidence="2" type="ORF">OEV98_05575</name>
</gene>
<name>A0AAE3IUE6_9BACI</name>
<dbReference type="InterPro" id="IPR029058">
    <property type="entry name" value="AB_hydrolase_fold"/>
</dbReference>
<reference evidence="2" key="1">
    <citation type="submission" date="2022-10" db="EMBL/GenBank/DDBJ databases">
        <title>Description of Fervidibacillus gen. nov. in the family Fervidibacillaceae fam. nov. with two species, Fervidibacillus albus sp. nov., and Fervidibacillus halotolerans sp. nov., isolated from tidal flat sediments.</title>
        <authorList>
            <person name="Kwon K.K."/>
            <person name="Yang S.-H."/>
        </authorList>
    </citation>
    <scope>NUCLEOTIDE SEQUENCE</scope>
    <source>
        <strain evidence="2">JCM 19140</strain>
    </source>
</reference>
<accession>A0AAE3IUE6</accession>
<keyword evidence="3" id="KW-1185">Reference proteome</keyword>
<dbReference type="AlphaFoldDB" id="A0AAE3IUE6"/>
<dbReference type="InterPro" id="IPR036388">
    <property type="entry name" value="WH-like_DNA-bd_sf"/>
</dbReference>
<dbReference type="SUPFAM" id="SSF53474">
    <property type="entry name" value="alpha/beta-Hydrolases"/>
    <property type="match status" value="1"/>
</dbReference>
<keyword evidence="2" id="KW-0378">Hydrolase</keyword>
<comment type="caution">
    <text evidence="2">The sequence shown here is derived from an EMBL/GenBank/DDBJ whole genome shotgun (WGS) entry which is preliminary data.</text>
</comment>
<dbReference type="Pfam" id="PF12697">
    <property type="entry name" value="Abhydrolase_6"/>
    <property type="match status" value="1"/>
</dbReference>
<organism evidence="2 3">
    <name type="scientific">Perspicuibacillus lycopersici</name>
    <dbReference type="NCBI Taxonomy" id="1325689"/>
    <lineage>
        <taxon>Bacteria</taxon>
        <taxon>Bacillati</taxon>
        <taxon>Bacillota</taxon>
        <taxon>Bacilli</taxon>
        <taxon>Bacillales</taxon>
        <taxon>Bacillaceae</taxon>
        <taxon>Perspicuibacillus</taxon>
    </lineage>
</organism>
<dbReference type="InterPro" id="IPR050228">
    <property type="entry name" value="Carboxylesterase_BioH"/>
</dbReference>
<dbReference type="PANTHER" id="PTHR43194">
    <property type="entry name" value="HYDROLASE ALPHA/BETA FOLD FAMILY"/>
    <property type="match status" value="1"/>
</dbReference>
<dbReference type="InterPro" id="IPR000073">
    <property type="entry name" value="AB_hydrolase_1"/>
</dbReference>
<dbReference type="Gene3D" id="3.40.50.1820">
    <property type="entry name" value="alpha/beta hydrolase"/>
    <property type="match status" value="1"/>
</dbReference>
<feature type="domain" description="AB hydrolase-1" evidence="1">
    <location>
        <begin position="27"/>
        <end position="256"/>
    </location>
</feature>